<proteinExistence type="predicted"/>
<evidence type="ECO:0000313" key="3">
    <source>
        <dbReference type="Proteomes" id="UP000030687"/>
    </source>
</evidence>
<evidence type="ECO:0000259" key="1">
    <source>
        <dbReference type="SMART" id="SM00343"/>
    </source>
</evidence>
<reference evidence="2 3" key="1">
    <citation type="submission" date="2013-10" db="EMBL/GenBank/DDBJ databases">
        <authorList>
            <consortium name="International Citrus Genome Consortium"/>
            <person name="Jenkins J."/>
            <person name="Schmutz J."/>
            <person name="Prochnik S."/>
            <person name="Rokhsar D."/>
            <person name="Gmitter F."/>
            <person name="Ollitrault P."/>
            <person name="Machado M."/>
            <person name="Talon M."/>
            <person name="Wincker P."/>
            <person name="Jaillon O."/>
            <person name="Morgante M."/>
        </authorList>
    </citation>
    <scope>NUCLEOTIDE SEQUENCE</scope>
    <source>
        <strain evidence="3">cv. Clemenules</strain>
    </source>
</reference>
<dbReference type="Proteomes" id="UP000030687">
    <property type="component" value="Unassembled WGS sequence"/>
</dbReference>
<dbReference type="AlphaFoldDB" id="V4SN12"/>
<dbReference type="EMBL" id="KI536925">
    <property type="protein sequence ID" value="ESR40275.1"/>
    <property type="molecule type" value="Genomic_DNA"/>
</dbReference>
<evidence type="ECO:0000313" key="2">
    <source>
        <dbReference type="EMBL" id="ESR40275.1"/>
    </source>
</evidence>
<dbReference type="SMART" id="SM00343">
    <property type="entry name" value="ZnF_C2HC"/>
    <property type="match status" value="2"/>
</dbReference>
<organism evidence="2 3">
    <name type="scientific">Citrus clementina</name>
    <name type="common">Clementine</name>
    <name type="synonym">Citrus deliciosa x Citrus sinensis</name>
    <dbReference type="NCBI Taxonomy" id="85681"/>
    <lineage>
        <taxon>Eukaryota</taxon>
        <taxon>Viridiplantae</taxon>
        <taxon>Streptophyta</taxon>
        <taxon>Embryophyta</taxon>
        <taxon>Tracheophyta</taxon>
        <taxon>Spermatophyta</taxon>
        <taxon>Magnoliopsida</taxon>
        <taxon>eudicotyledons</taxon>
        <taxon>Gunneridae</taxon>
        <taxon>Pentapetalae</taxon>
        <taxon>rosids</taxon>
        <taxon>malvids</taxon>
        <taxon>Sapindales</taxon>
        <taxon>Rutaceae</taxon>
        <taxon>Aurantioideae</taxon>
        <taxon>Citrus</taxon>
    </lineage>
</organism>
<dbReference type="PANTHER" id="PTHR35317">
    <property type="entry name" value="OS04G0629600 PROTEIN"/>
    <property type="match status" value="1"/>
</dbReference>
<keyword evidence="3" id="KW-1185">Reference proteome</keyword>
<dbReference type="OMA" id="FDEARIM"/>
<dbReference type="Gene3D" id="4.10.60.10">
    <property type="entry name" value="Zinc finger, CCHC-type"/>
    <property type="match status" value="1"/>
</dbReference>
<dbReference type="PANTHER" id="PTHR35317:SF31">
    <property type="entry name" value="DUF4219 DOMAIN-CONTAINING PROTEIN"/>
    <property type="match status" value="1"/>
</dbReference>
<sequence length="287" mass="33702">MESYLEACDLWDLVEANPEDPPLAHMRNNRDERKRRYKAKTCIHSAVSETIFTKIMTCETAKQAWDFLKQEYQGNVRTKQMQVLNLRREFEMQKIKETETVNDYKDKLMMIANKFRMLVEEFSDRRIVEKILVTLPERFESKISSLEESRDMSTITLAELVNALQAQEQRRAYKKEKMVEGAFQGGSKEKKQWSKKIYKKGESSINEGNKGKHSPCPHCKKTSHPQKKCWFRPDIQCRACKQMGHMERVCKNKQQEGHQAQAAEQQQDDQLLLYLVFQVTVRVIIGS</sequence>
<dbReference type="InParanoid" id="V4SN12"/>
<dbReference type="Gramene" id="ESR40275">
    <property type="protein sequence ID" value="ESR40275"/>
    <property type="gene ID" value="CICLE_v10027035mg"/>
</dbReference>
<gene>
    <name evidence="2" type="ORF">CICLE_v10027035mg</name>
</gene>
<dbReference type="GO" id="GO:0008270">
    <property type="term" value="F:zinc ion binding"/>
    <property type="evidence" value="ECO:0007669"/>
    <property type="project" value="InterPro"/>
</dbReference>
<protein>
    <recommendedName>
        <fullName evidence="1">CCHC-type domain-containing protein</fullName>
    </recommendedName>
</protein>
<feature type="domain" description="CCHC-type" evidence="1">
    <location>
        <begin position="236"/>
        <end position="252"/>
    </location>
</feature>
<dbReference type="Pfam" id="PF14223">
    <property type="entry name" value="Retrotran_gag_2"/>
    <property type="match status" value="1"/>
</dbReference>
<dbReference type="InterPro" id="IPR036875">
    <property type="entry name" value="Znf_CCHC_sf"/>
</dbReference>
<dbReference type="KEGG" id="cic:CICLE_v10027035mg"/>
<name>V4SN12_CITCL</name>
<feature type="domain" description="CCHC-type" evidence="1">
    <location>
        <begin position="215"/>
        <end position="231"/>
    </location>
</feature>
<dbReference type="InterPro" id="IPR001878">
    <property type="entry name" value="Znf_CCHC"/>
</dbReference>
<dbReference type="GO" id="GO:0003676">
    <property type="term" value="F:nucleic acid binding"/>
    <property type="evidence" value="ECO:0007669"/>
    <property type="project" value="InterPro"/>
</dbReference>
<dbReference type="SUPFAM" id="SSF57756">
    <property type="entry name" value="Retrovirus zinc finger-like domains"/>
    <property type="match status" value="1"/>
</dbReference>
<accession>V4SN12</accession>
<dbReference type="eggNOG" id="KOG0017">
    <property type="taxonomic scope" value="Eukaryota"/>
</dbReference>